<evidence type="ECO:0000313" key="2">
    <source>
        <dbReference type="EMBL" id="CAF1656995.1"/>
    </source>
</evidence>
<accession>A0A816F1T1</accession>
<proteinExistence type="predicted"/>
<evidence type="ECO:0000256" key="1">
    <source>
        <dbReference type="SAM" id="MobiDB-lite"/>
    </source>
</evidence>
<reference evidence="2" key="1">
    <citation type="submission" date="2021-02" db="EMBL/GenBank/DDBJ databases">
        <authorList>
            <person name="Nowell W R."/>
        </authorList>
    </citation>
    <scope>NUCLEOTIDE SEQUENCE</scope>
</reference>
<protein>
    <submittedName>
        <fullName evidence="2">Uncharacterized protein</fullName>
    </submittedName>
</protein>
<name>A0A816F1T1_9BILA</name>
<keyword evidence="4" id="KW-1185">Reference proteome</keyword>
<gene>
    <name evidence="2" type="ORF">GPM918_LOCUS45815</name>
    <name evidence="3" type="ORF">SRO942_LOCUS48735</name>
</gene>
<dbReference type="AlphaFoldDB" id="A0A816F1T1"/>
<feature type="non-terminal residue" evidence="2">
    <location>
        <position position="1"/>
    </location>
</feature>
<organism evidence="2 4">
    <name type="scientific">Didymodactylos carnosus</name>
    <dbReference type="NCBI Taxonomy" id="1234261"/>
    <lineage>
        <taxon>Eukaryota</taxon>
        <taxon>Metazoa</taxon>
        <taxon>Spiralia</taxon>
        <taxon>Gnathifera</taxon>
        <taxon>Rotifera</taxon>
        <taxon>Eurotatoria</taxon>
        <taxon>Bdelloidea</taxon>
        <taxon>Philodinida</taxon>
        <taxon>Philodinidae</taxon>
        <taxon>Didymodactylos</taxon>
    </lineage>
</organism>
<feature type="region of interest" description="Disordered" evidence="1">
    <location>
        <begin position="61"/>
        <end position="83"/>
    </location>
</feature>
<feature type="compositionally biased region" description="Polar residues" evidence="1">
    <location>
        <begin position="61"/>
        <end position="70"/>
    </location>
</feature>
<evidence type="ECO:0000313" key="4">
    <source>
        <dbReference type="Proteomes" id="UP000663829"/>
    </source>
</evidence>
<evidence type="ECO:0000313" key="3">
    <source>
        <dbReference type="EMBL" id="CAF4597401.1"/>
    </source>
</evidence>
<comment type="caution">
    <text evidence="2">The sequence shown here is derived from an EMBL/GenBank/DDBJ whole genome shotgun (WGS) entry which is preliminary data.</text>
</comment>
<sequence length="130" mass="14746">NYINDKLDVDSPSEDEKEMQNDVVVQDMKRTASEEYVLQAFDSSKIDFFLQRVGRITGMPIQNQLPTKSNPKNERGKVQTTTAPSVILPNRWFTSPANLFSSTMTSIAPMRNMRATHAKSSAKNSDFLDW</sequence>
<dbReference type="EMBL" id="CAJOBC010126601">
    <property type="protein sequence ID" value="CAF4597401.1"/>
    <property type="molecule type" value="Genomic_DNA"/>
</dbReference>
<dbReference type="Proteomes" id="UP000663829">
    <property type="component" value="Unassembled WGS sequence"/>
</dbReference>
<dbReference type="Proteomes" id="UP000681722">
    <property type="component" value="Unassembled WGS sequence"/>
</dbReference>
<dbReference type="EMBL" id="CAJNOQ010054057">
    <property type="protein sequence ID" value="CAF1656995.1"/>
    <property type="molecule type" value="Genomic_DNA"/>
</dbReference>